<evidence type="ECO:0000313" key="3">
    <source>
        <dbReference type="Proteomes" id="UP000269669"/>
    </source>
</evidence>
<feature type="transmembrane region" description="Helical" evidence="1">
    <location>
        <begin position="174"/>
        <end position="196"/>
    </location>
</feature>
<evidence type="ECO:0000313" key="2">
    <source>
        <dbReference type="EMBL" id="RSL15646.1"/>
    </source>
</evidence>
<dbReference type="OrthoDB" id="116239at2"/>
<feature type="transmembrane region" description="Helical" evidence="1">
    <location>
        <begin position="88"/>
        <end position="108"/>
    </location>
</feature>
<reference evidence="2 3" key="1">
    <citation type="submission" date="2018-12" db="EMBL/GenBank/DDBJ databases">
        <title>Sequencing of bacterial isolates from soil warming experiment in Harvard Forest, Massachusetts, USA.</title>
        <authorList>
            <person name="Deangelis K."/>
        </authorList>
    </citation>
    <scope>NUCLEOTIDE SEQUENCE [LARGE SCALE GENOMIC DNA]</scope>
    <source>
        <strain evidence="2 3">EB153</strain>
    </source>
</reference>
<gene>
    <name evidence="2" type="ORF">EDE15_1139</name>
</gene>
<dbReference type="Proteomes" id="UP000269669">
    <property type="component" value="Unassembled WGS sequence"/>
</dbReference>
<accession>A0A428MFI5</accession>
<evidence type="ECO:0008006" key="4">
    <source>
        <dbReference type="Google" id="ProtNLM"/>
    </source>
</evidence>
<feature type="transmembrane region" description="Helical" evidence="1">
    <location>
        <begin position="120"/>
        <end position="137"/>
    </location>
</feature>
<name>A0A428MFI5_9BACT</name>
<feature type="transmembrane region" description="Helical" evidence="1">
    <location>
        <begin position="143"/>
        <end position="162"/>
    </location>
</feature>
<feature type="transmembrane region" description="Helical" evidence="1">
    <location>
        <begin position="277"/>
        <end position="299"/>
    </location>
</feature>
<dbReference type="AlphaFoldDB" id="A0A428MFI5"/>
<keyword evidence="3" id="KW-1185">Reference proteome</keyword>
<keyword evidence="1" id="KW-1133">Transmembrane helix</keyword>
<comment type="caution">
    <text evidence="2">The sequence shown here is derived from an EMBL/GenBank/DDBJ whole genome shotgun (WGS) entry which is preliminary data.</text>
</comment>
<keyword evidence="1" id="KW-0812">Transmembrane</keyword>
<dbReference type="RefSeq" id="WP_125484364.1">
    <property type="nucleotide sequence ID" value="NZ_RSDW01000001.1"/>
</dbReference>
<feature type="transmembrane region" description="Helical" evidence="1">
    <location>
        <begin position="12"/>
        <end position="31"/>
    </location>
</feature>
<feature type="transmembrane region" description="Helical" evidence="1">
    <location>
        <begin position="311"/>
        <end position="328"/>
    </location>
</feature>
<feature type="transmembrane region" description="Helical" evidence="1">
    <location>
        <begin position="208"/>
        <end position="231"/>
    </location>
</feature>
<protein>
    <recommendedName>
        <fullName evidence="4">Dolichyl-phosphate-mannose-protein mannosyltransferase</fullName>
    </recommendedName>
</protein>
<sequence>MTENKPSHAEECLSRSSLVISFAGALAFLYLRTFLFPATPFVAIGDQVLFFSRATRILHGQSLYRDFFEIVPPGTDLLYAAAFRIFGIRAWVMQAWAIAVGLAFCWVITQIAGRILRGPLILLPAFLFLVFDFSNALNLTHHWYSTLAALAAVNVLMGGASLRRIFAASLLCGAATLFTQTQGGLTFVALVIYLLWLKRSEGQGSSIVTQLATLVLPFTLILSGVLGYYIHKAGFRSVFFDLIVFPLRFQSSGEVNSPRTYLRQLPLVHSPTDILRLIPFLFIYATVPYIYFIGLYQLWRKREMLPTVLRQRLVLLHLVGLVLVLAVASAPRHFRLSTVAPPAILICVWLASEQSPAHRAARNLLWVLAAVFALLLPFHRQARWHATLNLPIGQTAFSDILVFHEFEWLAQRTHPADPFFNQSALCLYLSLDNRTALEFINDDDFTRPEWVEAAVQSLRRDPPHFIVLQPESTNTSDAHNHTAPIRRYVNDNYRLVQIFYLNGSSQYQEELWELKTNSNNP</sequence>
<keyword evidence="1" id="KW-0472">Membrane</keyword>
<organism evidence="2 3">
    <name type="scientific">Edaphobacter aggregans</name>
    <dbReference type="NCBI Taxonomy" id="570835"/>
    <lineage>
        <taxon>Bacteria</taxon>
        <taxon>Pseudomonadati</taxon>
        <taxon>Acidobacteriota</taxon>
        <taxon>Terriglobia</taxon>
        <taxon>Terriglobales</taxon>
        <taxon>Acidobacteriaceae</taxon>
        <taxon>Edaphobacter</taxon>
    </lineage>
</organism>
<proteinExistence type="predicted"/>
<feature type="transmembrane region" description="Helical" evidence="1">
    <location>
        <begin position="363"/>
        <end position="379"/>
    </location>
</feature>
<evidence type="ECO:0000256" key="1">
    <source>
        <dbReference type="SAM" id="Phobius"/>
    </source>
</evidence>
<dbReference type="EMBL" id="RSDW01000001">
    <property type="protein sequence ID" value="RSL15646.1"/>
    <property type="molecule type" value="Genomic_DNA"/>
</dbReference>